<gene>
    <name evidence="2" type="ORF">ADN01_08200</name>
</gene>
<keyword evidence="1" id="KW-0472">Membrane</keyword>
<sequence length="434" mass="48164">MNQVSTPLPPWEVPPNYQAVDSQVPGITVYAPVQAKAEAEAPVTFKCPQCGAATRYDVAAGGVACEHCGFQTQANGQHVGRQAEKLEFTLETVAKAEQGWGTAGRMELHCDSCGASLAVENKALSITCPFCASNRVNLRQAAEDQLRPRFLIPFKIPVENNRRVAKEWLSKGWFHPDTLGQSSVLDRFLGIYLPFWTFTCHIQADWKAEVGYERTERYYDSSSKEWKSRTVIDWRWENGRVNVQLEDWLISGSSHISKKILGRIQPFDLGDLVAYLPDYLAGWQAHAYDIPLTQAWEEGKSQMREKARDACYADISSSHVRNFTMVADFADESWRYVLLPVYLASYKFEDKVYQVMINGQTGAIAGQKPVAWWKIWSTIAAMLAPGVLGGLISLPLLLAGGLGAITLVISFIVLGIGAAFAISLYRKAVDSEAA</sequence>
<proteinExistence type="predicted"/>
<keyword evidence="3" id="KW-1185">Reference proteome</keyword>
<evidence type="ECO:0000313" key="3">
    <source>
        <dbReference type="Proteomes" id="UP000050501"/>
    </source>
</evidence>
<dbReference type="EMBL" id="LGCM01000031">
    <property type="protein sequence ID" value="KPL83477.1"/>
    <property type="molecule type" value="Genomic_DNA"/>
</dbReference>
<evidence type="ECO:0008006" key="4">
    <source>
        <dbReference type="Google" id="ProtNLM"/>
    </source>
</evidence>
<comment type="caution">
    <text evidence="2">The sequence shown here is derived from an EMBL/GenBank/DDBJ whole genome shotgun (WGS) entry which is preliminary data.</text>
</comment>
<dbReference type="Proteomes" id="UP000050501">
    <property type="component" value="Unassembled WGS sequence"/>
</dbReference>
<dbReference type="PANTHER" id="PTHR37826:SF3">
    <property type="entry name" value="J DOMAIN-CONTAINING PROTEIN"/>
    <property type="match status" value="1"/>
</dbReference>
<organism evidence="2 3">
    <name type="scientific">Levilinea saccharolytica</name>
    <dbReference type="NCBI Taxonomy" id="229921"/>
    <lineage>
        <taxon>Bacteria</taxon>
        <taxon>Bacillati</taxon>
        <taxon>Chloroflexota</taxon>
        <taxon>Anaerolineae</taxon>
        <taxon>Anaerolineales</taxon>
        <taxon>Anaerolineaceae</taxon>
        <taxon>Levilinea</taxon>
    </lineage>
</organism>
<feature type="transmembrane region" description="Helical" evidence="1">
    <location>
        <begin position="375"/>
        <end position="398"/>
    </location>
</feature>
<evidence type="ECO:0000313" key="2">
    <source>
        <dbReference type="EMBL" id="KPL83477.1"/>
    </source>
</evidence>
<dbReference type="PANTHER" id="PTHR37826">
    <property type="entry name" value="FLOTILLIN BAND_7_5 DOMAIN PROTEIN"/>
    <property type="match status" value="1"/>
</dbReference>
<evidence type="ECO:0000256" key="1">
    <source>
        <dbReference type="SAM" id="Phobius"/>
    </source>
</evidence>
<name>A0A0P6YLG1_9CHLR</name>
<dbReference type="AlphaFoldDB" id="A0A0P6YLG1"/>
<keyword evidence="1" id="KW-0812">Transmembrane</keyword>
<keyword evidence="1" id="KW-1133">Transmembrane helix</keyword>
<accession>A0A0P6YLG1</accession>
<dbReference type="STRING" id="229921.ADN01_08200"/>
<reference evidence="2 3" key="1">
    <citation type="submission" date="2015-07" db="EMBL/GenBank/DDBJ databases">
        <title>Genome sequence of Levilinea saccharolytica DSM 16555.</title>
        <authorList>
            <person name="Hemp J."/>
            <person name="Ward L.M."/>
            <person name="Pace L.A."/>
            <person name="Fischer W.W."/>
        </authorList>
    </citation>
    <scope>NUCLEOTIDE SEQUENCE [LARGE SCALE GENOMIC DNA]</scope>
    <source>
        <strain evidence="2 3">KIBI-1</strain>
    </source>
</reference>
<protein>
    <recommendedName>
        <fullName evidence="4">Replication restart DNA helicase PriA</fullName>
    </recommendedName>
</protein>
<feature type="transmembrane region" description="Helical" evidence="1">
    <location>
        <begin position="404"/>
        <end position="425"/>
    </location>
</feature>